<dbReference type="InterPro" id="IPR030397">
    <property type="entry name" value="SEPARIN_core_dom"/>
</dbReference>
<dbReference type="InterPro" id="IPR011990">
    <property type="entry name" value="TPR-like_helical_dom_sf"/>
</dbReference>
<dbReference type="SUPFAM" id="SSF48452">
    <property type="entry name" value="TPR-like"/>
    <property type="match status" value="1"/>
</dbReference>
<sequence length="2114" mass="234224">MKLQKVDEYIKCTADPASTAALCQELEDYMKKGPGVECRILCDRIIRACNHQLGNGAVGTGHVAELVSLVQLALIRYDSTGNPGMQSSPLYMEKILFHIMRKLAAQGAYQPCQRLGDLLYKRLDLATPATQTEDYQVLLRSCFAVLWNGAAGIQADLPQFPRGRLGRRLQALRFLALLDKVSAASPINSKVPGYAEDALGEFGKTCGTLTEDDASFLVRESQSFFCDLLGAGATGPGLCGWLPLVMLHVCRLLCKASLWSQASELVKGSAVWLKETPDPFRHFAGWAVDVHRLLASGEDCAATLTECARAIRCLPDSFSDQERHVFLKASQLVALAFEINQDKVLRGTSLLALFSFFEEYQELLHKHLSKAKTIQPEQKLLFHQTLCSTMCQGLMSAYSSLVASQLEDNQTLERVLLYCKSTAGQMMRESQKLALDNVFIKAASAINSLVYALYNRKHYDQGFSIVEILCHELVRKNLSVMPVDKLNRAFLLAVQSSRRGGHLDRALDWVVLWLRALGGQITEHMAEPVSLWVKTKAEAARGGQADTRLRTLRDGFGPHVPEEEVMLQLLEEELRAYREMLGDTAQERYNTLCDLLDICHEDSDRTHRRAVYLYKMAQVVCFQDFSEQTDCSAVDFTLESIRLLDEEPETAENADCLSDDKAQASLWLYVCTLEKNLHEAMEVDKRLCEAREQQNRCLEPVGTNDMDYEDKQKQQECQLIYEGLRFNLIAESKQCQPLDRALELWKDLLRRKMEPAVRSAKQTVFSVVLMAALYKLIGKPLRALESHQLAAGLARRIGDSSSYASSLCHSARLLLELGAPELAEAQLEQVDQLLSSMDSCAEGVLPLRVLATLLRAELCYSTRQVENGVSHLSQVLKEVGEQRCSKTWYLLRAKALQTASAYLNLNAAALPSHLRQRLTEHGLKTPDTTLYEGLKLLCSLVVTLLGNGLYGANVAVDTRFIDQGDNIILKWQLLAEVLSCSLRMVTVRSYSGAIHEAKVQCLEALKLATKLHTLSRCAEFLVVKAELELQKGEMELSGMDLEQVTSLLDLCIDFTSNEEKMEVKIKPRKGRPAKKPQSPQAVEDEYSGLLKTRSFHQQPVDTAEEWAQAASPKLKPKRQCWLASLEHKADCSCPCCSDPGLGRVCARWAAIQAELASHSPQGATGQSHKLFLTALSRCRNVTAKVAAKLAKMMAAKDKPSLSLLDDLIGRIYMRMTLSGLQVQKAVGMWELLDSGFAFVTSKISPEMDSVQASLQVTKALAIMLTLASQKNCPSEELFSPVWPWNPLKSNNKPRMLPSKKTKDLSLFSKAEESKKKDKGVSLTAEESKKTKDTVVPSVLSKAKMTLPSTKSKSLTCKTPRTVKTKSSKAKSSPVGEPSAFDFDNVVPQVVVRAPSPTVPHTPVQMTLGPALRRGTAKSASKLQFRVYEESTSPGDQLRPVPAAPKRSNRSRFKIDFSDESDTETSAPTVVTRKREAGRVSTRAKTTAATKEKVVAVTEKEPPKGRIRGSKSTAFPPDCPPEESAAPAPRRSRPRKSADRVAKGSSSTEEPEQMRTIKEEESGMDTSLEELKMEEHEALSRSRPEECDTDLEVLRRDVWVDRERDGLGDFRRAGHSWALSPQSSIPASVPDGLTLEYARDLLWSALLSLQHFPPAGLYTKLCGLLALCLGQGDPMTTAMLHSQSLGLTSRHHMTRHLTSRVKKLKKASAPDLAEELESLNLDDPSGHATLTHRLTQLESVFRFPPLDPSAFPHQHCQDFSQHLQKIPPGVTLCLLSVVGMRPGEMGDTVLLTRLERGLNPVTIRIPTAQRECPVSAIIQEMDSVQKQQKVVSSVADKAQWWEGRRALDSRVEKLLSEMREMLSCWMGLLLPLSPDPEVSHQAKGLHQTLTECGAPITEELLKVVLSAAPLLSQHDIQALVGGLSSQRSEESLSRLQAAVSVLRDRAEPQGHVVLILDKYLQKLPWESISCLRSCSVTRMPSLQFLIGHSVSKEMDADSLLNRGVDPKKVFYVLNPDANLTDSEGRFREWFTKEPGWAGVCGAAPNPVQLQEAMTTKDLYIYVGHGAGARFLEGQRILKEELRAASFLFGCSSAALAVHGELEGSGIILNYLMAGW</sequence>
<dbReference type="STRING" id="1676925.ENSPKIP00000007235"/>
<feature type="compositionally biased region" description="Polar residues" evidence="6">
    <location>
        <begin position="1346"/>
        <end position="1358"/>
    </location>
</feature>
<dbReference type="Proteomes" id="UP000261540">
    <property type="component" value="Unplaced"/>
</dbReference>
<proteinExistence type="predicted"/>
<evidence type="ECO:0000259" key="7">
    <source>
        <dbReference type="PROSITE" id="PS51700"/>
    </source>
</evidence>
<evidence type="ECO:0000313" key="8">
    <source>
        <dbReference type="Ensembl" id="ENSPKIP00000007235.1"/>
    </source>
</evidence>
<dbReference type="GeneTree" id="ENSGT00390000004990"/>
<dbReference type="GO" id="GO:0005737">
    <property type="term" value="C:cytoplasm"/>
    <property type="evidence" value="ECO:0007669"/>
    <property type="project" value="TreeGrafter"/>
</dbReference>
<dbReference type="Ensembl" id="ENSPKIT00000031283.1">
    <property type="protein sequence ID" value="ENSPKIP00000007235.1"/>
    <property type="gene ID" value="ENSPKIG00000023139.1"/>
</dbReference>
<keyword evidence="3" id="KW-0378">Hydrolase</keyword>
<evidence type="ECO:0000256" key="2">
    <source>
        <dbReference type="ARBA" id="ARBA00012489"/>
    </source>
</evidence>
<evidence type="ECO:0000313" key="9">
    <source>
        <dbReference type="Proteomes" id="UP000261540"/>
    </source>
</evidence>
<feature type="region of interest" description="Disordered" evidence="6">
    <location>
        <begin position="1289"/>
        <end position="1310"/>
    </location>
</feature>
<dbReference type="PANTHER" id="PTHR12792">
    <property type="entry name" value="EXTRA SPINDLE POLES 1-RELATED"/>
    <property type="match status" value="1"/>
</dbReference>
<feature type="domain" description="Peptidase C50" evidence="7">
    <location>
        <begin position="2005"/>
        <end position="2100"/>
    </location>
</feature>
<reference evidence="8" key="2">
    <citation type="submission" date="2025-09" db="UniProtKB">
        <authorList>
            <consortium name="Ensembl"/>
        </authorList>
    </citation>
    <scope>IDENTIFICATION</scope>
</reference>
<feature type="coiled-coil region" evidence="5">
    <location>
        <begin position="560"/>
        <end position="587"/>
    </location>
</feature>
<feature type="compositionally biased region" description="Basic and acidic residues" evidence="6">
    <location>
        <begin position="1551"/>
        <end position="1560"/>
    </location>
</feature>
<protein>
    <recommendedName>
        <fullName evidence="2">separase</fullName>
        <ecNumber evidence="2">3.4.22.49</ecNumber>
    </recommendedName>
</protein>
<dbReference type="InterPro" id="IPR005314">
    <property type="entry name" value="Peptidase_C50"/>
</dbReference>
<dbReference type="PROSITE" id="PS51700">
    <property type="entry name" value="SEPARIN"/>
    <property type="match status" value="1"/>
</dbReference>
<accession>A0A3B3QNT7</accession>
<feature type="region of interest" description="Disordered" evidence="6">
    <location>
        <begin position="1427"/>
        <end position="1566"/>
    </location>
</feature>
<keyword evidence="5" id="KW-0175">Coiled coil</keyword>
<dbReference type="PANTHER" id="PTHR12792:SF0">
    <property type="entry name" value="SEPARIN"/>
    <property type="match status" value="1"/>
</dbReference>
<organism evidence="8 9">
    <name type="scientific">Paramormyrops kingsleyae</name>
    <dbReference type="NCBI Taxonomy" id="1676925"/>
    <lineage>
        <taxon>Eukaryota</taxon>
        <taxon>Metazoa</taxon>
        <taxon>Chordata</taxon>
        <taxon>Craniata</taxon>
        <taxon>Vertebrata</taxon>
        <taxon>Euteleostomi</taxon>
        <taxon>Actinopterygii</taxon>
        <taxon>Neopterygii</taxon>
        <taxon>Teleostei</taxon>
        <taxon>Osteoglossocephala</taxon>
        <taxon>Osteoglossomorpha</taxon>
        <taxon>Osteoglossiformes</taxon>
        <taxon>Mormyridae</taxon>
        <taxon>Paramormyrops</taxon>
    </lineage>
</organism>
<evidence type="ECO:0000256" key="1">
    <source>
        <dbReference type="ARBA" id="ARBA00000451"/>
    </source>
</evidence>
<dbReference type="GO" id="GO:0072686">
    <property type="term" value="C:mitotic spindle"/>
    <property type="evidence" value="ECO:0007669"/>
    <property type="project" value="TreeGrafter"/>
</dbReference>
<dbReference type="GO" id="GO:0004197">
    <property type="term" value="F:cysteine-type endopeptidase activity"/>
    <property type="evidence" value="ECO:0007669"/>
    <property type="project" value="InterPro"/>
</dbReference>
<reference evidence="8" key="1">
    <citation type="submission" date="2025-08" db="UniProtKB">
        <authorList>
            <consortium name="Ensembl"/>
        </authorList>
    </citation>
    <scope>IDENTIFICATION</scope>
</reference>
<comment type="catalytic activity">
    <reaction evidence="1">
        <text>All bonds known to be hydrolyzed by this endopeptidase have arginine in P1 and an acidic residue in P4. P6 is often occupied by an acidic residue or by a hydroxy-amino-acid residue, the phosphorylation of which enhances cleavage.</text>
        <dbReference type="EC" id="3.4.22.49"/>
    </reaction>
</comment>
<name>A0A3B3QNT7_9TELE</name>
<feature type="compositionally biased region" description="Basic and acidic residues" evidence="6">
    <location>
        <begin position="1489"/>
        <end position="1503"/>
    </location>
</feature>
<dbReference type="EC" id="3.4.22.49" evidence="2"/>
<evidence type="ECO:0000256" key="5">
    <source>
        <dbReference type="SAM" id="Coils"/>
    </source>
</evidence>
<feature type="region of interest" description="Disordered" evidence="6">
    <location>
        <begin position="1344"/>
        <end position="1378"/>
    </location>
</feature>
<evidence type="ECO:0000256" key="4">
    <source>
        <dbReference type="ARBA" id="ARBA00022829"/>
    </source>
</evidence>
<evidence type="ECO:0000256" key="3">
    <source>
        <dbReference type="ARBA" id="ARBA00022801"/>
    </source>
</evidence>
<dbReference type="GO" id="GO:0051307">
    <property type="term" value="P:meiotic chromosome separation"/>
    <property type="evidence" value="ECO:0007669"/>
    <property type="project" value="TreeGrafter"/>
</dbReference>
<keyword evidence="4" id="KW-0159">Chromosome partition</keyword>
<keyword evidence="9" id="KW-1185">Reference proteome</keyword>
<dbReference type="Pfam" id="PF03568">
    <property type="entry name" value="Separin_C"/>
    <property type="match status" value="1"/>
</dbReference>
<evidence type="ECO:0000256" key="6">
    <source>
        <dbReference type="SAM" id="MobiDB-lite"/>
    </source>
</evidence>
<dbReference type="GO" id="GO:0005813">
    <property type="term" value="C:centrosome"/>
    <property type="evidence" value="ECO:0007669"/>
    <property type="project" value="TreeGrafter"/>
</dbReference>
<dbReference type="GO" id="GO:0006508">
    <property type="term" value="P:proteolysis"/>
    <property type="evidence" value="ECO:0007669"/>
    <property type="project" value="InterPro"/>
</dbReference>
<dbReference type="GO" id="GO:0005634">
    <property type="term" value="C:nucleus"/>
    <property type="evidence" value="ECO:0007669"/>
    <property type="project" value="InterPro"/>
</dbReference>